<feature type="transmembrane region" description="Helical" evidence="9">
    <location>
        <begin position="55"/>
        <end position="73"/>
    </location>
</feature>
<keyword evidence="3" id="KW-1003">Cell membrane</keyword>
<keyword evidence="5 9" id="KW-0812">Transmembrane</keyword>
<reference evidence="12" key="1">
    <citation type="journal article" date="2019" name="Int. J. Syst. Evol. Microbiol.">
        <title>The Global Catalogue of Microorganisms (GCM) 10K type strain sequencing project: providing services to taxonomists for standard genome sequencing and annotation.</title>
        <authorList>
            <consortium name="The Broad Institute Genomics Platform"/>
            <consortium name="The Broad Institute Genome Sequencing Center for Infectious Disease"/>
            <person name="Wu L."/>
            <person name="Ma J."/>
        </authorList>
    </citation>
    <scope>NUCLEOTIDE SEQUENCE [LARGE SCALE GENOMIC DNA]</scope>
    <source>
        <strain evidence="12">CGMCC 4.7283</strain>
    </source>
</reference>
<dbReference type="InterPro" id="IPR007387">
    <property type="entry name" value="TRAP_DctQ"/>
</dbReference>
<evidence type="ECO:0000256" key="2">
    <source>
        <dbReference type="ARBA" id="ARBA00022448"/>
    </source>
</evidence>
<evidence type="ECO:0000256" key="8">
    <source>
        <dbReference type="ARBA" id="ARBA00038436"/>
    </source>
</evidence>
<evidence type="ECO:0000256" key="5">
    <source>
        <dbReference type="ARBA" id="ARBA00022692"/>
    </source>
</evidence>
<organism evidence="11 12">
    <name type="scientific">Seohaeicola nanhaiensis</name>
    <dbReference type="NCBI Taxonomy" id="1387282"/>
    <lineage>
        <taxon>Bacteria</taxon>
        <taxon>Pseudomonadati</taxon>
        <taxon>Pseudomonadota</taxon>
        <taxon>Alphaproteobacteria</taxon>
        <taxon>Rhodobacterales</taxon>
        <taxon>Roseobacteraceae</taxon>
        <taxon>Seohaeicola</taxon>
    </lineage>
</organism>
<evidence type="ECO:0000313" key="12">
    <source>
        <dbReference type="Proteomes" id="UP001595973"/>
    </source>
</evidence>
<evidence type="ECO:0000256" key="7">
    <source>
        <dbReference type="ARBA" id="ARBA00023136"/>
    </source>
</evidence>
<keyword evidence="12" id="KW-1185">Reference proteome</keyword>
<feature type="transmembrane region" description="Helical" evidence="9">
    <location>
        <begin position="94"/>
        <end position="119"/>
    </location>
</feature>
<comment type="similarity">
    <text evidence="8 9">Belongs to the TRAP transporter small permease family.</text>
</comment>
<dbReference type="PANTHER" id="PTHR35011">
    <property type="entry name" value="2,3-DIKETO-L-GULONATE TRAP TRANSPORTER SMALL PERMEASE PROTEIN YIAM"/>
    <property type="match status" value="1"/>
</dbReference>
<dbReference type="Proteomes" id="UP001595973">
    <property type="component" value="Unassembled WGS sequence"/>
</dbReference>
<name>A0ABV9KNB0_9RHOB</name>
<dbReference type="RefSeq" id="WP_380721916.1">
    <property type="nucleotide sequence ID" value="NZ_JBHSGI010000033.1"/>
</dbReference>
<proteinExistence type="inferred from homology"/>
<comment type="subcellular location">
    <subcellularLocation>
        <location evidence="1 9">Cell inner membrane</location>
        <topology evidence="1 9">Multi-pass membrane protein</topology>
    </subcellularLocation>
</comment>
<accession>A0ABV9KNB0</accession>
<feature type="transmembrane region" description="Helical" evidence="9">
    <location>
        <begin position="14"/>
        <end position="35"/>
    </location>
</feature>
<sequence>MAIWNFITRFEDRLAAVGAGTALMAMMLMSVIGVLGRYVFQADLIPGAYNMIERVIFPLMVFWALPAAHREMLFPRLEMLAEALHPRWRPAVSALALLVELAIYLVVLWFVTTFVIQTIKTGRTMQVGTDFWPLWPVVVMIPISFALMVAEMLRLLWVDARRLLTGQDNG</sequence>
<keyword evidence="4 9" id="KW-0997">Cell inner membrane</keyword>
<feature type="transmembrane region" description="Helical" evidence="9">
    <location>
        <begin position="131"/>
        <end position="153"/>
    </location>
</feature>
<keyword evidence="7 9" id="KW-0472">Membrane</keyword>
<evidence type="ECO:0000256" key="4">
    <source>
        <dbReference type="ARBA" id="ARBA00022519"/>
    </source>
</evidence>
<evidence type="ECO:0000256" key="1">
    <source>
        <dbReference type="ARBA" id="ARBA00004429"/>
    </source>
</evidence>
<dbReference type="EMBL" id="JBHSGI010000033">
    <property type="protein sequence ID" value="MFC4671411.1"/>
    <property type="molecule type" value="Genomic_DNA"/>
</dbReference>
<evidence type="ECO:0000256" key="9">
    <source>
        <dbReference type="RuleBase" id="RU369079"/>
    </source>
</evidence>
<comment type="caution">
    <text evidence="11">The sequence shown here is derived from an EMBL/GenBank/DDBJ whole genome shotgun (WGS) entry which is preliminary data.</text>
</comment>
<evidence type="ECO:0000259" key="10">
    <source>
        <dbReference type="Pfam" id="PF04290"/>
    </source>
</evidence>
<evidence type="ECO:0000313" key="11">
    <source>
        <dbReference type="EMBL" id="MFC4671411.1"/>
    </source>
</evidence>
<evidence type="ECO:0000256" key="3">
    <source>
        <dbReference type="ARBA" id="ARBA00022475"/>
    </source>
</evidence>
<dbReference type="Pfam" id="PF04290">
    <property type="entry name" value="DctQ"/>
    <property type="match status" value="1"/>
</dbReference>
<dbReference type="InterPro" id="IPR055348">
    <property type="entry name" value="DctQ"/>
</dbReference>
<protein>
    <recommendedName>
        <fullName evidence="9">TRAP transporter small permease protein</fullName>
    </recommendedName>
</protein>
<comment type="subunit">
    <text evidence="9">The complex comprises the extracytoplasmic solute receptor protein and the two transmembrane proteins.</text>
</comment>
<keyword evidence="2 9" id="KW-0813">Transport</keyword>
<feature type="domain" description="Tripartite ATP-independent periplasmic transporters DctQ component" evidence="10">
    <location>
        <begin position="26"/>
        <end position="161"/>
    </location>
</feature>
<comment type="function">
    <text evidence="9">Part of the tripartite ATP-independent periplasmic (TRAP) transport system.</text>
</comment>
<evidence type="ECO:0000256" key="6">
    <source>
        <dbReference type="ARBA" id="ARBA00022989"/>
    </source>
</evidence>
<gene>
    <name evidence="11" type="ORF">ACFO5X_22855</name>
</gene>
<keyword evidence="6 9" id="KW-1133">Transmembrane helix</keyword>